<keyword evidence="2" id="KW-1185">Reference proteome</keyword>
<comment type="caution">
    <text evidence="1">The sequence shown here is derived from an EMBL/GenBank/DDBJ whole genome shotgun (WGS) entry which is preliminary data.</text>
</comment>
<sequence>MKKALSLVPTGVAPERWNETELFGLSESEIRSKSEEIRSSWDWSSCGLFAMIATSSAKAKTLCLLASPCNLLMVGSIAMLNRMPLSGQPCLTQLSMLISSVLVPFVRTWVED</sequence>
<proteinExistence type="predicted"/>
<accession>A0A4Y2P2S1</accession>
<gene>
    <name evidence="1" type="ORF">AVEN_133521_1</name>
</gene>
<protein>
    <submittedName>
        <fullName evidence="1">Uncharacterized protein</fullName>
    </submittedName>
</protein>
<name>A0A4Y2P2S1_ARAVE</name>
<evidence type="ECO:0000313" key="2">
    <source>
        <dbReference type="Proteomes" id="UP000499080"/>
    </source>
</evidence>
<dbReference type="EMBL" id="BGPR01010200">
    <property type="protein sequence ID" value="GBN44830.1"/>
    <property type="molecule type" value="Genomic_DNA"/>
</dbReference>
<evidence type="ECO:0000313" key="1">
    <source>
        <dbReference type="EMBL" id="GBN44830.1"/>
    </source>
</evidence>
<dbReference type="Proteomes" id="UP000499080">
    <property type="component" value="Unassembled WGS sequence"/>
</dbReference>
<organism evidence="1 2">
    <name type="scientific">Araneus ventricosus</name>
    <name type="common">Orbweaver spider</name>
    <name type="synonym">Epeira ventricosa</name>
    <dbReference type="NCBI Taxonomy" id="182803"/>
    <lineage>
        <taxon>Eukaryota</taxon>
        <taxon>Metazoa</taxon>
        <taxon>Ecdysozoa</taxon>
        <taxon>Arthropoda</taxon>
        <taxon>Chelicerata</taxon>
        <taxon>Arachnida</taxon>
        <taxon>Araneae</taxon>
        <taxon>Araneomorphae</taxon>
        <taxon>Entelegynae</taxon>
        <taxon>Araneoidea</taxon>
        <taxon>Araneidae</taxon>
        <taxon>Araneus</taxon>
    </lineage>
</organism>
<dbReference type="AlphaFoldDB" id="A0A4Y2P2S1"/>
<reference evidence="1 2" key="1">
    <citation type="journal article" date="2019" name="Sci. Rep.">
        <title>Orb-weaving spider Araneus ventricosus genome elucidates the spidroin gene catalogue.</title>
        <authorList>
            <person name="Kono N."/>
            <person name="Nakamura H."/>
            <person name="Ohtoshi R."/>
            <person name="Moran D.A.P."/>
            <person name="Shinohara A."/>
            <person name="Yoshida Y."/>
            <person name="Fujiwara M."/>
            <person name="Mori M."/>
            <person name="Tomita M."/>
            <person name="Arakawa K."/>
        </authorList>
    </citation>
    <scope>NUCLEOTIDE SEQUENCE [LARGE SCALE GENOMIC DNA]</scope>
</reference>